<dbReference type="Pfam" id="PF14336">
    <property type="entry name" value="GLUCM-like_C"/>
    <property type="match status" value="1"/>
</dbReference>
<organism evidence="2 3">
    <name type="scientific">Candidatus Pantoea formicae</name>
    <dbReference type="NCBI Taxonomy" id="2608355"/>
    <lineage>
        <taxon>Bacteria</taxon>
        <taxon>Pseudomonadati</taxon>
        <taxon>Pseudomonadota</taxon>
        <taxon>Gammaproteobacteria</taxon>
        <taxon>Enterobacterales</taxon>
        <taxon>Erwiniaceae</taxon>
        <taxon>Pantoea</taxon>
    </lineage>
</organism>
<feature type="domain" description="D-glutamate cyclase-like C-terminal" evidence="1">
    <location>
        <begin position="11"/>
        <end position="325"/>
    </location>
</feature>
<dbReference type="RefSeq" id="WP_167141548.1">
    <property type="nucleotide sequence ID" value="NZ_VWXD01000008.1"/>
</dbReference>
<dbReference type="InterPro" id="IPR025504">
    <property type="entry name" value="GLUCM_C"/>
</dbReference>
<dbReference type="PANTHER" id="PTHR32022:SF10">
    <property type="entry name" value="D-GLUTAMATE CYCLASE, MITOCHONDRIAL"/>
    <property type="match status" value="1"/>
</dbReference>
<keyword evidence="3" id="KW-1185">Reference proteome</keyword>
<gene>
    <name evidence="2" type="ORF">F3J38_20950</name>
</gene>
<evidence type="ECO:0000313" key="3">
    <source>
        <dbReference type="Proteomes" id="UP000780690"/>
    </source>
</evidence>
<sequence>MNSMTAFDNHLDQLISLDLGGRGVEQLFASAREQIGKPLVGAAADALLAVKPGDNVIVTTGSVSRAWLSPTIGENDGPAGLAAIVRALVLARNATCTVLIEETLRGPMEAILTEAGLTVLPYWQVVQANKDKSLATVCVESFPVTDEEAPKAANELLDSRQPSLLFSTERVGRNKNGIYYSMRGINYGMERARIDFVFDEALRRDIPTVAVGDGGNEIGMGLVNDAVQQAVKFGNEGSCECGGGIGAVTPADVLVAAACSNWGCYAIVAAMAAREKNARLLHTPDMEGRLLRRGVNVGLINSVEGITDANVDGIPFESHLAMTQLINTVVRTLLS</sequence>
<dbReference type="EMBL" id="VWXD01000008">
    <property type="protein sequence ID" value="NIF02494.1"/>
    <property type="molecule type" value="Genomic_DNA"/>
</dbReference>
<evidence type="ECO:0000313" key="2">
    <source>
        <dbReference type="EMBL" id="NIF02494.1"/>
    </source>
</evidence>
<evidence type="ECO:0000259" key="1">
    <source>
        <dbReference type="Pfam" id="PF14336"/>
    </source>
</evidence>
<proteinExistence type="predicted"/>
<dbReference type="Proteomes" id="UP000780690">
    <property type="component" value="Unassembled WGS sequence"/>
</dbReference>
<accession>A0ABX0QZS7</accession>
<name>A0ABX0QZS7_9GAMM</name>
<protein>
    <submittedName>
        <fullName evidence="2">DUF4392 domain-containing protein</fullName>
    </submittedName>
</protein>
<reference evidence="2 3" key="1">
    <citation type="journal article" date="2019" name="bioRxiv">
        <title>Bacteria contribute to plant secondary compound degradation in a generalist herbivore system.</title>
        <authorList>
            <person name="Francoeur C.B."/>
            <person name="Khadempour L."/>
            <person name="Moreira-Soto R.D."/>
            <person name="Gotting K."/>
            <person name="Book A.J."/>
            <person name="Pinto-Tomas A.A."/>
            <person name="Keefover-Ring K."/>
            <person name="Currie C.R."/>
        </authorList>
    </citation>
    <scope>NUCLEOTIDE SEQUENCE [LARGE SCALE GENOMIC DNA]</scope>
    <source>
        <strain evidence="2 3">Acro-805</strain>
    </source>
</reference>
<dbReference type="Gene3D" id="3.90.1640.20">
    <property type="entry name" value="TON_0340"/>
    <property type="match status" value="1"/>
</dbReference>
<dbReference type="PANTHER" id="PTHR32022">
    <property type="entry name" value="D-GLUTAMATE CYCLASE, MITOCHONDRIAL"/>
    <property type="match status" value="1"/>
</dbReference>
<comment type="caution">
    <text evidence="2">The sequence shown here is derived from an EMBL/GenBank/DDBJ whole genome shotgun (WGS) entry which is preliminary data.</text>
</comment>